<gene>
    <name evidence="1" type="ORF">DJ013_11575</name>
</gene>
<evidence type="ECO:0000313" key="2">
    <source>
        <dbReference type="Proteomes" id="UP000249873"/>
    </source>
</evidence>
<name>A0A2Z4GBW1_9BACT</name>
<keyword evidence="2" id="KW-1185">Reference proteome</keyword>
<reference evidence="1 2" key="1">
    <citation type="submission" date="2018-05" db="EMBL/GenBank/DDBJ databases">
        <title>Complete genome sequence of Arcticibacterium luteifluviistationis SM1504T, a cytophagaceae bacterium isolated from Arctic surface seawater.</title>
        <authorList>
            <person name="Li Y."/>
            <person name="Qin Q.-L."/>
        </authorList>
    </citation>
    <scope>NUCLEOTIDE SEQUENCE [LARGE SCALE GENOMIC DNA]</scope>
    <source>
        <strain evidence="1 2">SM1504</strain>
    </source>
</reference>
<sequence length="126" mass="14878">MEKAYLSDLHKDHKTWQEALAFYADDLTILKERLSEVSIKNTDQEIKKTVEQFQNQFIIQEEQIDILNHDIQISEDAIVENIKENPVASDHRKMSEKTDLADRMETFKKLFVEMKDTFNDFVGKNL</sequence>
<organism evidence="1 2">
    <name type="scientific">Arcticibacterium luteifluviistationis</name>
    <dbReference type="NCBI Taxonomy" id="1784714"/>
    <lineage>
        <taxon>Bacteria</taxon>
        <taxon>Pseudomonadati</taxon>
        <taxon>Bacteroidota</taxon>
        <taxon>Cytophagia</taxon>
        <taxon>Cytophagales</taxon>
        <taxon>Leadbetterellaceae</taxon>
        <taxon>Arcticibacterium</taxon>
    </lineage>
</organism>
<protein>
    <submittedName>
        <fullName evidence="1">Uncharacterized protein</fullName>
    </submittedName>
</protein>
<dbReference type="EMBL" id="CP029480">
    <property type="protein sequence ID" value="AWV98779.1"/>
    <property type="molecule type" value="Genomic_DNA"/>
</dbReference>
<evidence type="ECO:0000313" key="1">
    <source>
        <dbReference type="EMBL" id="AWV98779.1"/>
    </source>
</evidence>
<dbReference type="Proteomes" id="UP000249873">
    <property type="component" value="Chromosome"/>
</dbReference>
<proteinExistence type="predicted"/>
<accession>A0A2Z4GBW1</accession>
<dbReference type="OrthoDB" id="680366at2"/>
<dbReference type="RefSeq" id="WP_111371972.1">
    <property type="nucleotide sequence ID" value="NZ_CP029480.1"/>
</dbReference>
<dbReference type="KEGG" id="als:DJ013_11575"/>
<dbReference type="AlphaFoldDB" id="A0A2Z4GBW1"/>